<sequence length="98" mass="11698">MFAFEYPPTGDSISVYFDLKYYYFDYYELMILINNSVGDVVEKKNCSRIVKKMRKLKFLRPHQAIVLLDCFLCTKKIQAYVFNVVYPVLVKYKKSLKL</sequence>
<dbReference type="EMBL" id="MK419955">
    <property type="protein sequence ID" value="QEI03555.1"/>
    <property type="molecule type" value="Genomic_DNA"/>
</dbReference>
<dbReference type="Proteomes" id="UP001223634">
    <property type="component" value="Segment"/>
</dbReference>
<proteinExistence type="predicted"/>
<name>A0A6B7KKX5_9ABAC</name>
<keyword evidence="2" id="KW-1185">Reference proteome</keyword>
<reference evidence="1 2" key="1">
    <citation type="submission" date="2019-01" db="EMBL/GenBank/DDBJ databases">
        <title>The Spodoptera cosmioides nucleopolyhedrovirus (SpcoNPV) is a novel virus isolated from the polyphagous black armyworm, Spodoptera cosmioides (Walker) (Lepidoptera: Noctuidae).</title>
        <authorList>
            <person name="Santos E.R."/>
            <person name="Oliveira L.B."/>
            <person name="Silva L.A."/>
            <person name="Sosa-Gomez D.R."/>
            <person name="Ribeiro B.M."/>
            <person name="Ardisson-Araujo D.M.P."/>
        </authorList>
    </citation>
    <scope>NUCLEOTIDE SEQUENCE [LARGE SCALE GENOMIC DNA]</scope>
    <source>
        <strain evidence="1">VPN72</strain>
    </source>
</reference>
<accession>A0A6B7KKX5</accession>
<protein>
    <submittedName>
        <fullName evidence="1">Uncharacterized protein</fullName>
    </submittedName>
</protein>
<evidence type="ECO:0000313" key="1">
    <source>
        <dbReference type="EMBL" id="QEI03555.1"/>
    </source>
</evidence>
<organism evidence="1 2">
    <name type="scientific">Spodoptera cosmioides nucleopolyhedrovirus</name>
    <dbReference type="NCBI Taxonomy" id="2605774"/>
    <lineage>
        <taxon>Viruses</taxon>
        <taxon>Viruses incertae sedis</taxon>
        <taxon>Naldaviricetes</taxon>
        <taxon>Lefavirales</taxon>
        <taxon>Baculoviridae</taxon>
        <taxon>Alphabaculovirus</taxon>
        <taxon>Alphabaculovirus spocosmioidis</taxon>
    </lineage>
</organism>
<evidence type="ECO:0000313" key="2">
    <source>
        <dbReference type="Proteomes" id="UP001223634"/>
    </source>
</evidence>